<dbReference type="InterPro" id="IPR003594">
    <property type="entry name" value="HATPase_dom"/>
</dbReference>
<keyword evidence="4" id="KW-1185">Reference proteome</keyword>
<reference evidence="3" key="1">
    <citation type="journal article" date="2014" name="Int. J. Syst. Evol. Microbiol.">
        <title>Complete genome sequence of Corynebacterium casei LMG S-19264T (=DSM 44701T), isolated from a smear-ripened cheese.</title>
        <authorList>
            <consortium name="US DOE Joint Genome Institute (JGI-PGF)"/>
            <person name="Walter F."/>
            <person name="Albersmeier A."/>
            <person name="Kalinowski J."/>
            <person name="Ruckert C."/>
        </authorList>
    </citation>
    <scope>NUCLEOTIDE SEQUENCE</scope>
    <source>
        <strain evidence="3">JCM 3131</strain>
    </source>
</reference>
<feature type="domain" description="Histidine kinase/HSP90-like ATPase" evidence="2">
    <location>
        <begin position="98"/>
        <end position="189"/>
    </location>
</feature>
<sequence length="214" mass="23641">MGVSPLAPLGVIVSEVMDTVTPVPIRSVPHQLHTAVGSASREPARKLLPWEGWARARETSHQPLPTPLTDSLIDSEYAMSEPPTWQCNLQLTNDLKAPHIARHTVRTALRGHATPPDLTDTAELLTSELVSNAVKHSDGPVTVRLRSLPEGIRVNVLDNHPDLPEPLPRTTDQSFGRGLYLVEALADAWGRYPVTSHFRMPGWKVVWFELAARE</sequence>
<dbReference type="PANTHER" id="PTHR35526:SF3">
    <property type="entry name" value="ANTI-SIGMA-F FACTOR RSBW"/>
    <property type="match status" value="1"/>
</dbReference>
<dbReference type="Pfam" id="PF13581">
    <property type="entry name" value="HATPase_c_2"/>
    <property type="match status" value="1"/>
</dbReference>
<keyword evidence="1" id="KW-0808">Transferase</keyword>
<dbReference type="InterPro" id="IPR036890">
    <property type="entry name" value="HATPase_C_sf"/>
</dbReference>
<reference evidence="3" key="2">
    <citation type="submission" date="2020-09" db="EMBL/GenBank/DDBJ databases">
        <authorList>
            <person name="Sun Q."/>
            <person name="Ohkuma M."/>
        </authorList>
    </citation>
    <scope>NUCLEOTIDE SEQUENCE</scope>
    <source>
        <strain evidence="3">JCM 3131</strain>
    </source>
</reference>
<dbReference type="SUPFAM" id="SSF55874">
    <property type="entry name" value="ATPase domain of HSP90 chaperone/DNA topoisomerase II/histidine kinase"/>
    <property type="match status" value="1"/>
</dbReference>
<comment type="caution">
    <text evidence="3">The sequence shown here is derived from an EMBL/GenBank/DDBJ whole genome shotgun (WGS) entry which is preliminary data.</text>
</comment>
<dbReference type="AlphaFoldDB" id="A0A918B9J8"/>
<keyword evidence="1" id="KW-0723">Serine/threonine-protein kinase</keyword>
<accession>A0A918B9J8</accession>
<dbReference type="PANTHER" id="PTHR35526">
    <property type="entry name" value="ANTI-SIGMA-F FACTOR RSBW-RELATED"/>
    <property type="match status" value="1"/>
</dbReference>
<dbReference type="EMBL" id="BMQK01000001">
    <property type="protein sequence ID" value="GGQ40832.1"/>
    <property type="molecule type" value="Genomic_DNA"/>
</dbReference>
<evidence type="ECO:0000256" key="1">
    <source>
        <dbReference type="ARBA" id="ARBA00022527"/>
    </source>
</evidence>
<organism evidence="3 4">
    <name type="scientific">Streptomyces ruber</name>
    <dbReference type="NCBI Taxonomy" id="83378"/>
    <lineage>
        <taxon>Bacteria</taxon>
        <taxon>Bacillati</taxon>
        <taxon>Actinomycetota</taxon>
        <taxon>Actinomycetes</taxon>
        <taxon>Kitasatosporales</taxon>
        <taxon>Streptomycetaceae</taxon>
        <taxon>Streptomyces</taxon>
    </lineage>
</organism>
<gene>
    <name evidence="3" type="ORF">GCM10010145_06120</name>
</gene>
<proteinExistence type="predicted"/>
<dbReference type="CDD" id="cd16936">
    <property type="entry name" value="HATPase_RsbW-like"/>
    <property type="match status" value="1"/>
</dbReference>
<evidence type="ECO:0000313" key="3">
    <source>
        <dbReference type="EMBL" id="GGQ40832.1"/>
    </source>
</evidence>
<name>A0A918B9J8_9ACTN</name>
<dbReference type="Proteomes" id="UP000620156">
    <property type="component" value="Unassembled WGS sequence"/>
</dbReference>
<keyword evidence="1" id="KW-0418">Kinase</keyword>
<dbReference type="GO" id="GO:0004674">
    <property type="term" value="F:protein serine/threonine kinase activity"/>
    <property type="evidence" value="ECO:0007669"/>
    <property type="project" value="UniProtKB-KW"/>
</dbReference>
<protein>
    <recommendedName>
        <fullName evidence="2">Histidine kinase/HSP90-like ATPase domain-containing protein</fullName>
    </recommendedName>
</protein>
<dbReference type="Gene3D" id="3.30.565.10">
    <property type="entry name" value="Histidine kinase-like ATPase, C-terminal domain"/>
    <property type="match status" value="1"/>
</dbReference>
<evidence type="ECO:0000259" key="2">
    <source>
        <dbReference type="Pfam" id="PF13581"/>
    </source>
</evidence>
<dbReference type="InterPro" id="IPR050267">
    <property type="entry name" value="Anti-sigma-factor_SerPK"/>
</dbReference>
<evidence type="ECO:0000313" key="4">
    <source>
        <dbReference type="Proteomes" id="UP000620156"/>
    </source>
</evidence>